<dbReference type="RefSeq" id="WP_277863731.1">
    <property type="nucleotide sequence ID" value="NZ_JARRAG010000002.1"/>
</dbReference>
<evidence type="ECO:0000313" key="2">
    <source>
        <dbReference type="EMBL" id="MDG3007452.1"/>
    </source>
</evidence>
<keyword evidence="1" id="KW-0812">Transmembrane</keyword>
<dbReference type="EMBL" id="JARRAG010000002">
    <property type="protein sequence ID" value="MDG3007452.1"/>
    <property type="molecule type" value="Genomic_DNA"/>
</dbReference>
<feature type="transmembrane region" description="Helical" evidence="1">
    <location>
        <begin position="21"/>
        <end position="38"/>
    </location>
</feature>
<reference evidence="2 3" key="1">
    <citation type="submission" date="2023-03" db="EMBL/GenBank/DDBJ databases">
        <title>Paludisphaera mucosa sp. nov. a novel planctomycete from northern fen.</title>
        <authorList>
            <person name="Ivanova A."/>
        </authorList>
    </citation>
    <scope>NUCLEOTIDE SEQUENCE [LARGE SCALE GENOMIC DNA]</scope>
    <source>
        <strain evidence="2 3">Pla2</strain>
    </source>
</reference>
<sequence length="135" mass="14362">MHADFADFGPPKNLTSRARRFIFLGLLAPFTVLTYLAVSSGSPGDVRDRPVALTTLATITGPFIGAIARNGQPCCLQSSLRLAAVCGPALALGLTVQVVAPPFGRGRRAVRLAFWAIGWFVWLLGGHVSFMHALS</sequence>
<feature type="transmembrane region" description="Helical" evidence="1">
    <location>
        <begin position="50"/>
        <end position="68"/>
    </location>
</feature>
<evidence type="ECO:0000313" key="3">
    <source>
        <dbReference type="Proteomes" id="UP001216907"/>
    </source>
</evidence>
<feature type="transmembrane region" description="Helical" evidence="1">
    <location>
        <begin position="112"/>
        <end position="134"/>
    </location>
</feature>
<protein>
    <submittedName>
        <fullName evidence="2">Uncharacterized protein</fullName>
    </submittedName>
</protein>
<accession>A0ABT6FIQ2</accession>
<feature type="transmembrane region" description="Helical" evidence="1">
    <location>
        <begin position="80"/>
        <end position="100"/>
    </location>
</feature>
<name>A0ABT6FIQ2_9BACT</name>
<comment type="caution">
    <text evidence="2">The sequence shown here is derived from an EMBL/GenBank/DDBJ whole genome shotgun (WGS) entry which is preliminary data.</text>
</comment>
<organism evidence="2 3">
    <name type="scientific">Paludisphaera mucosa</name>
    <dbReference type="NCBI Taxonomy" id="3030827"/>
    <lineage>
        <taxon>Bacteria</taxon>
        <taxon>Pseudomonadati</taxon>
        <taxon>Planctomycetota</taxon>
        <taxon>Planctomycetia</taxon>
        <taxon>Isosphaerales</taxon>
        <taxon>Isosphaeraceae</taxon>
        <taxon>Paludisphaera</taxon>
    </lineage>
</organism>
<evidence type="ECO:0000256" key="1">
    <source>
        <dbReference type="SAM" id="Phobius"/>
    </source>
</evidence>
<keyword evidence="1" id="KW-1133">Transmembrane helix</keyword>
<dbReference type="Proteomes" id="UP001216907">
    <property type="component" value="Unassembled WGS sequence"/>
</dbReference>
<gene>
    <name evidence="2" type="ORF">PZE19_27125</name>
</gene>
<keyword evidence="3" id="KW-1185">Reference proteome</keyword>
<keyword evidence="1" id="KW-0472">Membrane</keyword>
<proteinExistence type="predicted"/>